<proteinExistence type="predicted"/>
<organism evidence="1">
    <name type="scientific">marine sediment metagenome</name>
    <dbReference type="NCBI Taxonomy" id="412755"/>
    <lineage>
        <taxon>unclassified sequences</taxon>
        <taxon>metagenomes</taxon>
        <taxon>ecological metagenomes</taxon>
    </lineage>
</organism>
<sequence>MAKILSVELQKIPKYINVGDDVNDITVLTKIQFHDFDLKLEMPYCLHIFVYDIHGDVDAPLVLPNWDESILIPVSLDRKDDFLGKEVIMVNASESELIVNTPMSLKLGQFNRQMSLTSRKLEVFATIAPVIARASKYSEPFTTNLSY</sequence>
<name>A0A0F9XLD3_9ZZZZ</name>
<accession>A0A0F9XLD3</accession>
<comment type="caution">
    <text evidence="1">The sequence shown here is derived from an EMBL/GenBank/DDBJ whole genome shotgun (WGS) entry which is preliminary data.</text>
</comment>
<dbReference type="EMBL" id="LAZR01000042">
    <property type="protein sequence ID" value="KKO00142.1"/>
    <property type="molecule type" value="Genomic_DNA"/>
</dbReference>
<gene>
    <name evidence="1" type="ORF">LCGC14_0129080</name>
</gene>
<dbReference type="AlphaFoldDB" id="A0A0F9XLD3"/>
<protein>
    <submittedName>
        <fullName evidence="1">Uncharacterized protein</fullName>
    </submittedName>
</protein>
<reference evidence="1" key="1">
    <citation type="journal article" date="2015" name="Nature">
        <title>Complex archaea that bridge the gap between prokaryotes and eukaryotes.</title>
        <authorList>
            <person name="Spang A."/>
            <person name="Saw J.H."/>
            <person name="Jorgensen S.L."/>
            <person name="Zaremba-Niedzwiedzka K."/>
            <person name="Martijn J."/>
            <person name="Lind A.E."/>
            <person name="van Eijk R."/>
            <person name="Schleper C."/>
            <person name="Guy L."/>
            <person name="Ettema T.J."/>
        </authorList>
    </citation>
    <scope>NUCLEOTIDE SEQUENCE</scope>
</reference>
<evidence type="ECO:0000313" key="1">
    <source>
        <dbReference type="EMBL" id="KKO00142.1"/>
    </source>
</evidence>